<evidence type="ECO:0000313" key="2">
    <source>
        <dbReference type="Proteomes" id="UP000824533"/>
    </source>
</evidence>
<protein>
    <submittedName>
        <fullName evidence="1">Uncharacterized protein</fullName>
    </submittedName>
</protein>
<sequence length="446" mass="47931">MTFILVRKQINFRVIKDGARYSPGRHLGLFLHTSLASLTFVTLVMYAQAVMQKRYVYTNISLMAIEEVKAPTFPDSVSSGEIKLIKKEGEAVAMDEVVLEIETDKTALPVMSPGNGTIAKMLVKEGESVKSQQPLFTVNVTGVAPAKAAAAPTPTPAAPKVAPAAASAPAAPRPTPAAAKPSAVSVKTAAIKRPPGTTLAAQKIGDPTKTISGTRTEHPVPMNKMRKRIAERLKEAQNTTAMLTTFNECDMSKLMAFRKANLEAFTKKYGVKLSFMSPFLKAAANALIDQPVVNGVIMGDDIIYRDYVDISVAVATPRGLVVPVIRNVESMDYPRIELAINAIAEKARNGKLTQADMQGGTFTISNGGVFGSLLSMPIINLPQSAILGMHAIFQRPVAIAGKVEIRPMMYLALSYDHRLIDGREAVLFLRKVKSGVEDPTSILAGT</sequence>
<gene>
    <name evidence="1" type="ORF">K1T71_010929</name>
</gene>
<dbReference type="Proteomes" id="UP000824533">
    <property type="component" value="Linkage Group LG19"/>
</dbReference>
<reference evidence="1 2" key="1">
    <citation type="journal article" date="2021" name="Front. Genet.">
        <title>Chromosome-Level Genome Assembly Reveals Significant Gene Expansion in the Toll and IMD Signaling Pathways of Dendrolimus kikuchii.</title>
        <authorList>
            <person name="Zhou J."/>
            <person name="Wu P."/>
            <person name="Xiong Z."/>
            <person name="Liu N."/>
            <person name="Zhao N."/>
            <person name="Ji M."/>
            <person name="Qiu Y."/>
            <person name="Yang B."/>
        </authorList>
    </citation>
    <scope>NUCLEOTIDE SEQUENCE [LARGE SCALE GENOMIC DNA]</scope>
    <source>
        <strain evidence="1">Ann1</strain>
    </source>
</reference>
<name>A0ACC1CQ84_9NEOP</name>
<evidence type="ECO:0000313" key="1">
    <source>
        <dbReference type="EMBL" id="KAJ0173780.1"/>
    </source>
</evidence>
<dbReference type="EMBL" id="CM034405">
    <property type="protein sequence ID" value="KAJ0173780.1"/>
    <property type="molecule type" value="Genomic_DNA"/>
</dbReference>
<accession>A0ACC1CQ84</accession>
<comment type="caution">
    <text evidence="1">The sequence shown here is derived from an EMBL/GenBank/DDBJ whole genome shotgun (WGS) entry which is preliminary data.</text>
</comment>
<organism evidence="1 2">
    <name type="scientific">Dendrolimus kikuchii</name>
    <dbReference type="NCBI Taxonomy" id="765133"/>
    <lineage>
        <taxon>Eukaryota</taxon>
        <taxon>Metazoa</taxon>
        <taxon>Ecdysozoa</taxon>
        <taxon>Arthropoda</taxon>
        <taxon>Hexapoda</taxon>
        <taxon>Insecta</taxon>
        <taxon>Pterygota</taxon>
        <taxon>Neoptera</taxon>
        <taxon>Endopterygota</taxon>
        <taxon>Lepidoptera</taxon>
        <taxon>Glossata</taxon>
        <taxon>Ditrysia</taxon>
        <taxon>Bombycoidea</taxon>
        <taxon>Lasiocampidae</taxon>
        <taxon>Dendrolimus</taxon>
    </lineage>
</organism>
<keyword evidence="2" id="KW-1185">Reference proteome</keyword>
<proteinExistence type="predicted"/>